<feature type="compositionally biased region" description="Polar residues" evidence="2">
    <location>
        <begin position="349"/>
        <end position="364"/>
    </location>
</feature>
<keyword evidence="1" id="KW-0175">Coiled coil</keyword>
<feature type="coiled-coil region" evidence="1">
    <location>
        <begin position="1244"/>
        <end position="1281"/>
    </location>
</feature>
<dbReference type="Proteomes" id="UP000053029">
    <property type="component" value="Unassembled WGS sequence"/>
</dbReference>
<feature type="region of interest" description="Disordered" evidence="2">
    <location>
        <begin position="1"/>
        <end position="117"/>
    </location>
</feature>
<dbReference type="Pfam" id="PF15402">
    <property type="entry name" value="MELT_2"/>
    <property type="match status" value="6"/>
</dbReference>
<feature type="domain" description="Spc7 kinetochore protein" evidence="3">
    <location>
        <begin position="1014"/>
        <end position="1338"/>
    </location>
</feature>
<feature type="compositionally biased region" description="Low complexity" evidence="2">
    <location>
        <begin position="251"/>
        <end position="265"/>
    </location>
</feature>
<dbReference type="VEuPathDB" id="FungiDB:Z517_07047"/>
<dbReference type="InterPro" id="IPR033338">
    <property type="entry name" value="Spc105/Spc7"/>
</dbReference>
<dbReference type="GeneID" id="25306537"/>
<dbReference type="GO" id="GO:0034501">
    <property type="term" value="P:protein localization to kinetochore"/>
    <property type="evidence" value="ECO:0007669"/>
    <property type="project" value="TreeGrafter"/>
</dbReference>
<feature type="region of interest" description="Disordered" evidence="2">
    <location>
        <begin position="864"/>
        <end position="939"/>
    </location>
</feature>
<feature type="compositionally biased region" description="Low complexity" evidence="2">
    <location>
        <begin position="1577"/>
        <end position="1600"/>
    </location>
</feature>
<dbReference type="HOGENOM" id="CLU_002533_1_0_1"/>
<dbReference type="EMBL" id="KN846972">
    <property type="protein sequence ID" value="KIW80431.1"/>
    <property type="molecule type" value="Genomic_DNA"/>
</dbReference>
<dbReference type="GO" id="GO:0000776">
    <property type="term" value="C:kinetochore"/>
    <property type="evidence" value="ECO:0007669"/>
    <property type="project" value="TreeGrafter"/>
</dbReference>
<evidence type="ECO:0000313" key="5">
    <source>
        <dbReference type="Proteomes" id="UP000053029"/>
    </source>
</evidence>
<dbReference type="SMART" id="SM01315">
    <property type="entry name" value="Spc7_N"/>
    <property type="match status" value="1"/>
</dbReference>
<feature type="compositionally biased region" description="Low complexity" evidence="2">
    <location>
        <begin position="228"/>
        <end position="242"/>
    </location>
</feature>
<dbReference type="GO" id="GO:1990758">
    <property type="term" value="P:mitotic sister chromatid biorientation"/>
    <property type="evidence" value="ECO:0007669"/>
    <property type="project" value="TreeGrafter"/>
</dbReference>
<organism evidence="4 5">
    <name type="scientific">Fonsecaea pedrosoi CBS 271.37</name>
    <dbReference type="NCBI Taxonomy" id="1442368"/>
    <lineage>
        <taxon>Eukaryota</taxon>
        <taxon>Fungi</taxon>
        <taxon>Dikarya</taxon>
        <taxon>Ascomycota</taxon>
        <taxon>Pezizomycotina</taxon>
        <taxon>Eurotiomycetes</taxon>
        <taxon>Chaetothyriomycetidae</taxon>
        <taxon>Chaetothyriales</taxon>
        <taxon>Herpotrichiellaceae</taxon>
        <taxon>Fonsecaea</taxon>
    </lineage>
</organism>
<feature type="region of interest" description="Disordered" evidence="2">
    <location>
        <begin position="952"/>
        <end position="979"/>
    </location>
</feature>
<dbReference type="SMART" id="SM00787">
    <property type="entry name" value="Spc7"/>
    <property type="match status" value="1"/>
</dbReference>
<gene>
    <name evidence="4" type="ORF">Z517_07047</name>
</gene>
<feature type="region of interest" description="Disordered" evidence="2">
    <location>
        <begin position="610"/>
        <end position="783"/>
    </location>
</feature>
<accession>A0A0D2DRC3</accession>
<feature type="compositionally biased region" description="Basic residues" evidence="2">
    <location>
        <begin position="762"/>
        <end position="771"/>
    </location>
</feature>
<evidence type="ECO:0000256" key="2">
    <source>
        <dbReference type="SAM" id="MobiDB-lite"/>
    </source>
</evidence>
<feature type="region of interest" description="Disordered" evidence="2">
    <location>
        <begin position="152"/>
        <end position="386"/>
    </location>
</feature>
<feature type="coiled-coil region" evidence="1">
    <location>
        <begin position="1191"/>
        <end position="1218"/>
    </location>
</feature>
<dbReference type="Pfam" id="PF08317">
    <property type="entry name" value="Spc7"/>
    <property type="match status" value="1"/>
</dbReference>
<evidence type="ECO:0000313" key="4">
    <source>
        <dbReference type="EMBL" id="KIW80431.1"/>
    </source>
</evidence>
<feature type="region of interest" description="Disordered" evidence="2">
    <location>
        <begin position="432"/>
        <end position="497"/>
    </location>
</feature>
<name>A0A0D2DRC3_9EURO</name>
<feature type="compositionally biased region" description="Low complexity" evidence="2">
    <location>
        <begin position="667"/>
        <end position="679"/>
    </location>
</feature>
<dbReference type="GO" id="GO:0007094">
    <property type="term" value="P:mitotic spindle assembly checkpoint signaling"/>
    <property type="evidence" value="ECO:0007669"/>
    <property type="project" value="TreeGrafter"/>
</dbReference>
<feature type="compositionally biased region" description="Basic and acidic residues" evidence="2">
    <location>
        <begin position="104"/>
        <end position="117"/>
    </location>
</feature>
<sequence>MADSTTDQRSSRPKARQSIAHVPSAKTHSSRDNATTDIAALQARHTEARAAKKKSRGKSLGPGGLEALKESTGNATKPTTPFQIKSILKPSIPLTPPKAIPSFDELRKRSTGKDKAQTKNNAEELLIDFSTPGPSGQNAGAVAMSGTENVADPFSPMARRSPRKAEGAGGSAEAREREQEEERKRKAEKEAILERRAARRKSLANRRVSFAPEATLHTWSVMELAEDSTTSSASNSTRRQSSMTAQSPVKSIPSPEPADAPSAPAGQIEELLVKESPAKQRGGRQRKRSRRSSGLAEPTLDAEELTYSSSPSGDVTTNSSPVNYEEGIESSDESDTDGDTAMSLEDATSHTVASEDSGSSTPSSLEERLRQAAEQAGTRGIEYDEHGEDSLMEIVTGTVTNAFQNWAQGRAHGIQSNEMDEQENQITYIRPPPITHDNDAEMDDEGGDQSGEMSMDVTSAVGGIVTSRSPSKKGSKSPLSRRRSSMRHRRSSGNESVFDETMDFTAIRGGIISAGIEETVNSRVSDEDISMEFTQVAGGVLSGASSRYSIGSTQSDENETMDMTTAAGRILPPIEEQTEPQTDVEEQTVTMDMTRAVGGILVKHGFQTTRQSPEDTMLSSPQHVPLDQITPKSPPKSHQHRTSIASETGSPSIALKPRLSGRSQRSATKTAATPQTTQQHSTPVKSQTRKQQGTPSKQITPLPTRAESPNKTPLSANVSHRSASPKKLFKAEIKARASPASAKRNALFSPGNQTPSVVLKAPKSHLGRRRSSGIGIDKDGIGSPRVTELLDRRSSIGDAAPQFKLASIEPTTLRCEDPQEVAREVEAERAEEQRRESGRFVMEQEADEPQDENVTLQLKDMIESMTPQKPKSGKLKGRKSLAVGGAKGLLGKRPAELDMDDDDDGDSTPKRLRAVSREGSPVKKVHLPKPPTKDETTGRFSTRLQKSLQEMADSANATPSLGPASPTKHTIAPSPGTTRRFKDVKVNDEARPESFEDKLDNVVGAIDISTVQMEEGSARSEEDKISLQQFLNMTNIHFIELSTTKRRHTMAQSMPASGSQADVDASNTADNFVAAATTLPLLELYQHATRELKSYISAGRKIIRSIEAETLADQPPLFREYVDARPDVKVVMDNQFRNGKANARLQSKEGWYQWRAQLVEGLKNGLEGIGHGIQADLQLLQQQQQILDSVLPRLNQERTDLENRKASLQQSLEELDSVHHESLTNCRRELQNADKYCLQRSALLDSLHEQMREKEEALLAAAELKTEMNDQIAEADRVREESKGWPVADVLDLRSRVNAIEKQTGWRLIAVEEEMDEPTDFGPALTMMYKDDLRLFFYPQAFQSKASDAPRRRSGRKSASTSGPTAPLSLTYAPTDEEDSDVKPSEPPTEKRFFLQLVRSQLHAFAMMPKRSVSSRTMLSTVSQGWDLACKISEELRLLNLVGITTASILSDEKLGVKVALITPKQGRVDVEFAVTVAILNDGDIVASTSVTANAIYGSSVELLSGGKGRKVQHALGKEAESRSLGEGAFISAIHGFEEWLRVQDKARSGTKVAVTTASAPEPEPEPEPQPVASTVASKPATVPSTSTSTLTSATTPVAPKRSPLAPKRTNPLQKKALPVPKQRLEKFQPQAMTQHQLPHTAAEKENFNPSLSVSGKMTPQKQQQQRQQAPLEDKRGTDSAGWEDVIPRAAIPPEMQEAMMHTPIKRVGALRRSPI</sequence>
<feature type="compositionally biased region" description="Polar residues" evidence="2">
    <location>
        <begin position="680"/>
        <end position="722"/>
    </location>
</feature>
<feature type="compositionally biased region" description="Polar residues" evidence="2">
    <location>
        <begin position="306"/>
        <end position="322"/>
    </location>
</feature>
<feature type="compositionally biased region" description="Polar residues" evidence="2">
    <location>
        <begin position="71"/>
        <end position="83"/>
    </location>
</feature>
<feature type="compositionally biased region" description="Polar residues" evidence="2">
    <location>
        <begin position="1648"/>
        <end position="1660"/>
    </location>
</feature>
<feature type="region of interest" description="Disordered" evidence="2">
    <location>
        <begin position="1346"/>
        <end position="1388"/>
    </location>
</feature>
<dbReference type="OrthoDB" id="5592879at2759"/>
<dbReference type="PANTHER" id="PTHR28260">
    <property type="entry name" value="SPINDLE POLE BODY COMPONENT SPC105"/>
    <property type="match status" value="1"/>
</dbReference>
<feature type="compositionally biased region" description="Basic residues" evidence="2">
    <location>
        <begin position="281"/>
        <end position="291"/>
    </location>
</feature>
<dbReference type="InterPro" id="IPR013253">
    <property type="entry name" value="Spc7_domain"/>
</dbReference>
<feature type="region of interest" description="Disordered" evidence="2">
    <location>
        <begin position="815"/>
        <end position="852"/>
    </location>
</feature>
<dbReference type="InterPro" id="IPR040850">
    <property type="entry name" value="Knl1_RWD_C"/>
</dbReference>
<dbReference type="STRING" id="1442368.A0A0D2DRC3"/>
<feature type="compositionally biased region" description="Acidic residues" evidence="2">
    <location>
        <begin position="326"/>
        <end position="338"/>
    </location>
</feature>
<reference evidence="4 5" key="1">
    <citation type="submission" date="2015-01" db="EMBL/GenBank/DDBJ databases">
        <title>The Genome Sequence of Fonsecaea pedrosoi CBS 271.37.</title>
        <authorList>
            <consortium name="The Broad Institute Genomics Platform"/>
            <person name="Cuomo C."/>
            <person name="de Hoog S."/>
            <person name="Gorbushina A."/>
            <person name="Stielow B."/>
            <person name="Teixiera M."/>
            <person name="Abouelleil A."/>
            <person name="Chapman S.B."/>
            <person name="Priest M."/>
            <person name="Young S.K."/>
            <person name="Wortman J."/>
            <person name="Nusbaum C."/>
            <person name="Birren B."/>
        </authorList>
    </citation>
    <scope>NUCLEOTIDE SEQUENCE [LARGE SCALE GENOMIC DNA]</scope>
    <source>
        <strain evidence="4 5">CBS 271.37</strain>
    </source>
</reference>
<keyword evidence="5" id="KW-1185">Reference proteome</keyword>
<feature type="compositionally biased region" description="Low complexity" evidence="2">
    <location>
        <begin position="881"/>
        <end position="892"/>
    </location>
</feature>
<evidence type="ECO:0000259" key="3">
    <source>
        <dbReference type="SMART" id="SM00787"/>
    </source>
</evidence>
<dbReference type="AlphaFoldDB" id="A0A0D2DRC3"/>
<feature type="compositionally biased region" description="Basic and acidic residues" evidence="2">
    <location>
        <begin position="173"/>
        <end position="196"/>
    </location>
</feature>
<feature type="region of interest" description="Disordered" evidence="2">
    <location>
        <begin position="1552"/>
        <end position="1716"/>
    </location>
</feature>
<feature type="compositionally biased region" description="Basic residues" evidence="2">
    <location>
        <begin position="470"/>
        <end position="491"/>
    </location>
</feature>
<dbReference type="Pfam" id="PF18210">
    <property type="entry name" value="Knl1_RWD_C"/>
    <property type="match status" value="1"/>
</dbReference>
<evidence type="ECO:0000256" key="1">
    <source>
        <dbReference type="SAM" id="Coils"/>
    </source>
</evidence>
<proteinExistence type="predicted"/>
<dbReference type="PANTHER" id="PTHR28260:SF1">
    <property type="entry name" value="SPINDLE POLE BODY COMPONENT SPC105"/>
    <property type="match status" value="1"/>
</dbReference>
<feature type="compositionally biased region" description="Basic and acidic residues" evidence="2">
    <location>
        <begin position="815"/>
        <end position="838"/>
    </location>
</feature>
<protein>
    <recommendedName>
        <fullName evidence="3">Spc7 kinetochore protein domain-containing protein</fullName>
    </recommendedName>
</protein>
<feature type="compositionally biased region" description="Polar residues" evidence="2">
    <location>
        <begin position="642"/>
        <end position="651"/>
    </location>
</feature>
<feature type="compositionally biased region" description="Acidic residues" evidence="2">
    <location>
        <begin position="897"/>
        <end position="906"/>
    </location>
</feature>
<dbReference type="RefSeq" id="XP_013284239.1">
    <property type="nucleotide sequence ID" value="XM_013428785.1"/>
</dbReference>